<reference evidence="16" key="1">
    <citation type="submission" date="2014-01" db="EMBL/GenBank/DDBJ databases">
        <title>The Genome Sequence of Anopheles farauti FAR1 (V2).</title>
        <authorList>
            <consortium name="The Broad Institute Genomics Platform"/>
            <person name="Neafsey D.E."/>
            <person name="Besansky N."/>
            <person name="Howell P."/>
            <person name="Walton C."/>
            <person name="Young S.K."/>
            <person name="Zeng Q."/>
            <person name="Gargeya S."/>
            <person name="Fitzgerald M."/>
            <person name="Haas B."/>
            <person name="Abouelleil A."/>
            <person name="Allen A.W."/>
            <person name="Alvarado L."/>
            <person name="Arachchi H.M."/>
            <person name="Berlin A.M."/>
            <person name="Chapman S.B."/>
            <person name="Gainer-Dewar J."/>
            <person name="Goldberg J."/>
            <person name="Griggs A."/>
            <person name="Gujja S."/>
            <person name="Hansen M."/>
            <person name="Howarth C."/>
            <person name="Imamovic A."/>
            <person name="Ireland A."/>
            <person name="Larimer J."/>
            <person name="McCowan C."/>
            <person name="Murphy C."/>
            <person name="Pearson M."/>
            <person name="Poon T.W."/>
            <person name="Priest M."/>
            <person name="Roberts A."/>
            <person name="Saif S."/>
            <person name="Shea T."/>
            <person name="Sisk P."/>
            <person name="Sykes S."/>
            <person name="Wortman J."/>
            <person name="Nusbaum C."/>
            <person name="Birren B."/>
        </authorList>
    </citation>
    <scope>NUCLEOTIDE SEQUENCE [LARGE SCALE GENOMIC DNA]</scope>
    <source>
        <strain evidence="16">FAR1</strain>
    </source>
</reference>
<evidence type="ECO:0000256" key="1">
    <source>
        <dbReference type="ARBA" id="ARBA00003156"/>
    </source>
</evidence>
<keyword evidence="11" id="KW-0675">Receptor</keyword>
<evidence type="ECO:0000256" key="13">
    <source>
        <dbReference type="ARBA" id="ARBA00040645"/>
    </source>
</evidence>
<comment type="subcellular location">
    <subcellularLocation>
        <location evidence="2">Cell membrane</location>
    </subcellularLocation>
</comment>
<evidence type="ECO:0000256" key="10">
    <source>
        <dbReference type="ARBA" id="ARBA00023157"/>
    </source>
</evidence>
<organism evidence="15 16">
    <name type="scientific">Anopheles farauti</name>
    <dbReference type="NCBI Taxonomy" id="69004"/>
    <lineage>
        <taxon>Eukaryota</taxon>
        <taxon>Metazoa</taxon>
        <taxon>Ecdysozoa</taxon>
        <taxon>Arthropoda</taxon>
        <taxon>Hexapoda</taxon>
        <taxon>Insecta</taxon>
        <taxon>Pterygota</taxon>
        <taxon>Neoptera</taxon>
        <taxon>Endopterygota</taxon>
        <taxon>Diptera</taxon>
        <taxon>Nematocera</taxon>
        <taxon>Culicoidea</taxon>
        <taxon>Culicidae</taxon>
        <taxon>Anophelinae</taxon>
        <taxon>Anopheles</taxon>
    </lineage>
</organism>
<dbReference type="GO" id="GO:0005044">
    <property type="term" value="F:scavenger receptor activity"/>
    <property type="evidence" value="ECO:0007669"/>
    <property type="project" value="TreeGrafter"/>
</dbReference>
<name>A0A182QXT6_9DIPT</name>
<dbReference type="STRING" id="69004.A0A182QXT6"/>
<dbReference type="InterPro" id="IPR002159">
    <property type="entry name" value="CD36_fam"/>
</dbReference>
<dbReference type="EnsemblMetazoa" id="AFAF019027-RA">
    <property type="protein sequence ID" value="AFAF019027-PA"/>
    <property type="gene ID" value="AFAF019027"/>
</dbReference>
<evidence type="ECO:0000256" key="12">
    <source>
        <dbReference type="ARBA" id="ARBA00023180"/>
    </source>
</evidence>
<evidence type="ECO:0000256" key="9">
    <source>
        <dbReference type="ARBA" id="ARBA00023136"/>
    </source>
</evidence>
<evidence type="ECO:0000256" key="7">
    <source>
        <dbReference type="ARBA" id="ARBA00022725"/>
    </source>
</evidence>
<evidence type="ECO:0000256" key="4">
    <source>
        <dbReference type="ARBA" id="ARBA00022475"/>
    </source>
</evidence>
<evidence type="ECO:0000256" key="6">
    <source>
        <dbReference type="ARBA" id="ARBA00022692"/>
    </source>
</evidence>
<keyword evidence="6 14" id="KW-0812">Transmembrane</keyword>
<evidence type="ECO:0000256" key="8">
    <source>
        <dbReference type="ARBA" id="ARBA00022989"/>
    </source>
</evidence>
<dbReference type="EMBL" id="AXCN02000879">
    <property type="status" value="NOT_ANNOTATED_CDS"/>
    <property type="molecule type" value="Genomic_DNA"/>
</dbReference>
<dbReference type="GO" id="GO:0007608">
    <property type="term" value="P:sensory perception of smell"/>
    <property type="evidence" value="ECO:0007669"/>
    <property type="project" value="UniProtKB-KW"/>
</dbReference>
<comment type="function">
    <text evidence="1">Plays an olfactory role that is not restricted to pheromone sensitivity.</text>
</comment>
<protein>
    <recommendedName>
        <fullName evidence="13">Sensory neuron membrane protein 2</fullName>
    </recommendedName>
</protein>
<keyword evidence="5" id="KW-0716">Sensory transduction</keyword>
<keyword evidence="7" id="KW-0552">Olfaction</keyword>
<evidence type="ECO:0000313" key="15">
    <source>
        <dbReference type="EnsemblMetazoa" id="AFAF019027-PA"/>
    </source>
</evidence>
<keyword evidence="12" id="KW-0325">Glycoprotein</keyword>
<keyword evidence="8 14" id="KW-1133">Transmembrane helix</keyword>
<keyword evidence="9 14" id="KW-0472">Membrane</keyword>
<dbReference type="PANTHER" id="PTHR11923:SF109">
    <property type="entry name" value="SENSORY NEURON MEMBRANE PROTEIN 2"/>
    <property type="match status" value="1"/>
</dbReference>
<feature type="transmembrane region" description="Helical" evidence="14">
    <location>
        <begin position="6"/>
        <end position="27"/>
    </location>
</feature>
<dbReference type="GO" id="GO:0005886">
    <property type="term" value="C:plasma membrane"/>
    <property type="evidence" value="ECO:0007669"/>
    <property type="project" value="UniProtKB-SubCell"/>
</dbReference>
<dbReference type="PANTHER" id="PTHR11923">
    <property type="entry name" value="SCAVENGER RECEPTOR CLASS B TYPE-1 SR-B1"/>
    <property type="match status" value="1"/>
</dbReference>
<evidence type="ECO:0000256" key="5">
    <source>
        <dbReference type="ARBA" id="ARBA00022606"/>
    </source>
</evidence>
<dbReference type="PRINTS" id="PR01609">
    <property type="entry name" value="CD36FAMILY"/>
</dbReference>
<keyword evidence="10" id="KW-1015">Disulfide bond</keyword>
<evidence type="ECO:0000256" key="14">
    <source>
        <dbReference type="SAM" id="Phobius"/>
    </source>
</evidence>
<dbReference type="Pfam" id="PF01130">
    <property type="entry name" value="CD36"/>
    <property type="match status" value="1"/>
</dbReference>
<evidence type="ECO:0000256" key="11">
    <source>
        <dbReference type="ARBA" id="ARBA00023170"/>
    </source>
</evidence>
<dbReference type="VEuPathDB" id="VectorBase:AFAF019027"/>
<keyword evidence="4" id="KW-1003">Cell membrane</keyword>
<reference evidence="15" key="2">
    <citation type="submission" date="2020-05" db="UniProtKB">
        <authorList>
            <consortium name="EnsemblMetazoa"/>
        </authorList>
    </citation>
    <scope>IDENTIFICATION</scope>
    <source>
        <strain evidence="15">FAR1</strain>
    </source>
</reference>
<keyword evidence="16" id="KW-1185">Reference proteome</keyword>
<dbReference type="GO" id="GO:0005737">
    <property type="term" value="C:cytoplasm"/>
    <property type="evidence" value="ECO:0007669"/>
    <property type="project" value="TreeGrafter"/>
</dbReference>
<feature type="transmembrane region" description="Helical" evidence="14">
    <location>
        <begin position="519"/>
        <end position="541"/>
    </location>
</feature>
<evidence type="ECO:0000256" key="3">
    <source>
        <dbReference type="ARBA" id="ARBA00010532"/>
    </source>
</evidence>
<proteinExistence type="inferred from homology"/>
<sequence>MVQCTLIWAGIGVVMAVSGALLGWVVFPRAVHEKVIEATELRQGTDQYKRWEALPQPLDFKVYIFNVTNPYEVMQGRRPKVVEVGPYVYFQYRQKDNIRFSRDRSKVHFSQQQMYVFDPESSYPLTENDDLTVLNMHMNSILQIIDNQAKETITNFRSDVNNTLEKIPVVRVLKRIIERTTPIQSILQIAEDETYDSLRLINAELNRIFGRPDTMFLRTTPKQFLFDGVPFCVNVIGIAKAICKEIEKRNTKTIRTMPDGSLRFSFFSHKNMTDDGMFTINTGIKDPAQTQMIEQWNGRTTLEVWNNRSSGLPSSCNKIHGTDGSGYPPFRTGVERMTIFSTDICRTVDIKLTGASSYEGIPALRYEIDGNFLHEIGPEYGNECYCVNKIPKSIVKSNGCLYKGALDLSNCFDAPVVLTLPHMMGVAEEYTALIDGMNPEPERHQIFVDVEPYTGTPLNGGKRVQFNMFLRRIDAIKLTDRLQPTLFPVIWIDEGIALNEDMVKLIDDSLMKVLSLLDVVQWALIAVGLLLAVLMPIVFFVKRCRGDSSRSVSPAVTATTSAASLSMATGVTGERNK</sequence>
<evidence type="ECO:0000256" key="2">
    <source>
        <dbReference type="ARBA" id="ARBA00004236"/>
    </source>
</evidence>
<accession>A0A182QXT6</accession>
<dbReference type="Proteomes" id="UP000075886">
    <property type="component" value="Unassembled WGS sequence"/>
</dbReference>
<dbReference type="AlphaFoldDB" id="A0A182QXT6"/>
<comment type="similarity">
    <text evidence="3">Belongs to the CD36 family.</text>
</comment>
<evidence type="ECO:0000313" key="16">
    <source>
        <dbReference type="Proteomes" id="UP000075886"/>
    </source>
</evidence>